<comment type="function">
    <text evidence="12">Bifunctional enzyme. Involved in de novo dTMP biosynthesis. Key enzyme in folate metabolism. Can play two different roles depending on the source of dihydrofolate: de novo synthesis of tetrahydrofolate or recycling of the dihydrofolate released as one of the end products of the TS catalyzed reaction. Catalyzes an essential reaction for de novo glycine and purine synthesis, DNA precursor synthesis, and for the conversion of dUMP to dTMP.</text>
</comment>
<name>A0A2J8ADC8_9CHLO</name>
<proteinExistence type="inferred from homology"/>
<evidence type="ECO:0000256" key="3">
    <source>
        <dbReference type="ARBA" id="ARBA00011947"/>
    </source>
</evidence>
<dbReference type="EC" id="1.5.1.3" evidence="4"/>
<dbReference type="GO" id="GO:0032259">
    <property type="term" value="P:methylation"/>
    <property type="evidence" value="ECO:0007669"/>
    <property type="project" value="UniProtKB-KW"/>
</dbReference>
<accession>A0A2J8ADC8</accession>
<dbReference type="SUPFAM" id="SSF55831">
    <property type="entry name" value="Thymidylate synthase/dCMP hydroxymethylase"/>
    <property type="match status" value="3"/>
</dbReference>
<keyword evidence="10" id="KW-0521">NADP</keyword>
<dbReference type="PRINTS" id="PR00108">
    <property type="entry name" value="THYMDSNTHASE"/>
</dbReference>
<evidence type="ECO:0000256" key="1">
    <source>
        <dbReference type="ARBA" id="ARBA00004992"/>
    </source>
</evidence>
<organism evidence="16 17">
    <name type="scientific">Tetrabaena socialis</name>
    <dbReference type="NCBI Taxonomy" id="47790"/>
    <lineage>
        <taxon>Eukaryota</taxon>
        <taxon>Viridiplantae</taxon>
        <taxon>Chlorophyta</taxon>
        <taxon>core chlorophytes</taxon>
        <taxon>Chlorophyceae</taxon>
        <taxon>CS clade</taxon>
        <taxon>Chlamydomonadales</taxon>
        <taxon>Tetrabaenaceae</taxon>
        <taxon>Tetrabaena</taxon>
    </lineage>
</organism>
<dbReference type="EC" id="2.1.1.45" evidence="3"/>
<evidence type="ECO:0000313" key="17">
    <source>
        <dbReference type="Proteomes" id="UP000236333"/>
    </source>
</evidence>
<dbReference type="InterPro" id="IPR000398">
    <property type="entry name" value="Thymidylate_synthase"/>
</dbReference>
<keyword evidence="6" id="KW-0554">One-carbon metabolism</keyword>
<evidence type="ECO:0000259" key="15">
    <source>
        <dbReference type="PROSITE" id="PS51330"/>
    </source>
</evidence>
<dbReference type="InterPro" id="IPR045097">
    <property type="entry name" value="Thymidate_synth/dCMP_Mease"/>
</dbReference>
<keyword evidence="11" id="KW-0560">Oxidoreductase</keyword>
<evidence type="ECO:0000256" key="10">
    <source>
        <dbReference type="ARBA" id="ARBA00022857"/>
    </source>
</evidence>
<dbReference type="PANTHER" id="PTHR11548">
    <property type="entry name" value="THYMIDYLATE SYNTHASE 1"/>
    <property type="match status" value="1"/>
</dbReference>
<evidence type="ECO:0000256" key="8">
    <source>
        <dbReference type="ARBA" id="ARBA00022679"/>
    </source>
</evidence>
<dbReference type="GO" id="GO:0006231">
    <property type="term" value="P:dTMP biosynthetic process"/>
    <property type="evidence" value="ECO:0007669"/>
    <property type="project" value="InterPro"/>
</dbReference>
<evidence type="ECO:0000256" key="6">
    <source>
        <dbReference type="ARBA" id="ARBA00022563"/>
    </source>
</evidence>
<dbReference type="OrthoDB" id="766at2759"/>
<dbReference type="GO" id="GO:0006730">
    <property type="term" value="P:one-carbon metabolic process"/>
    <property type="evidence" value="ECO:0007669"/>
    <property type="project" value="UniProtKB-KW"/>
</dbReference>
<feature type="domain" description="DHFR" evidence="15">
    <location>
        <begin position="1"/>
        <end position="178"/>
    </location>
</feature>
<evidence type="ECO:0000256" key="2">
    <source>
        <dbReference type="ARBA" id="ARBA00009972"/>
    </source>
</evidence>
<comment type="caution">
    <text evidence="16">The sequence shown here is derived from an EMBL/GenBank/DDBJ whole genome shotgun (WGS) entry which is preliminary data.</text>
</comment>
<evidence type="ECO:0000313" key="16">
    <source>
        <dbReference type="EMBL" id="PNH10517.1"/>
    </source>
</evidence>
<evidence type="ECO:0000256" key="4">
    <source>
        <dbReference type="ARBA" id="ARBA00012856"/>
    </source>
</evidence>
<keyword evidence="8" id="KW-0808">Transferase</keyword>
<sequence length="1370" mass="153797">MVSIVVVMCKRFGIGRNGVLPWSPLQADMQRFRSITAGGGVIMGRTTFDSIPEEHRPLQGRLNVVLTTSADLMSAAPDLTEKNSNIIFVSSFDELDAIVGLHDHLPWHVIGGVSVYQHFLEKSQHCVTSMYVTFVDGSLECDTFFPHQFLSHFEITRASALMSDTTSGMSYRFVDYTRITSESDERMYLNLMQDILTTGHSRDDRTTMGTLAVFGRQLKFDLTNGKLPMVTTRFTSFRMVLLELLWFMKGSTDTRELSVQGIKIWDGNTTRDFLDARGLTDLPTGDMGAGYGFQWRHFGATYGTCHDDYTGHGVDQLNEFYVDQGHLSCHMYQRSVDCFLGLAANIPSYALLTNILATKCGLLPKELIISTGDTHVYSNHVEQVTLQLSRPPLPPPMVRVSPVVKDKDWAELNEADFELIGYMHHPSIRAHMSKTNMVAIVVAMCKRFGIGRNGVLPWSPLQADMQRFRSITAGGGVIMGRKTFDSIPEEHRPLKGRLNVVLTRSSADLMSATPDPNIIFVSSFDELDAVVGQHDHLSWHVIGGVSVYQHFLEKRSVTSMYVTFVEGSLECDTFFPHQFLSHFEITRASALMADTASGMSYRFVDYTRVTSESNERMYLNLMQDILTTGHSRDDRTTMGTLAVFGRQLKFDLTNGKLPMVTTRFTSFRMVLLELLWFMKGSTDTRELSAQGIKIWDGNTTRDFLDARGLTDLPTGDMGAGYGFQWRHFGATYGTCHDDYTGHGVDQLNEVARLIKEDPFSRRICMTGWNPAALGRMALPPCHSCFVQFYVDQGHLSCHMYQRSVDCFLGLAANIPSYALLTNILATKCGLLPKELIISTGDTHVYSNHVEQVTLQLSRPPLPPPIVRVSPVVKDKDWAELNEADFELIGYMHHPSIRAHMSKTNMVAIVVAMCKRFGIGRNGVLPWSPLQADMQRFRSITAGGGVIMGRKTFDSIPEEHRPLKGRLNVVLTRSSADLMSATPDPNIIFVSSFDELDAVVGQHDHLSWHVIGGVSVYQHFLEKRSVTSMYVTFVEGSLECDTFFPHQFLSHFEITRASALMSDTTSGMSYRFVDYTRITSESDERMYLNLMQDILTTGHSRDDRTTMGTLAVFGRQLKFDLTNGKLPMVTTRFTSFRMVLLELLWFMKGSTDTRELSAQGIKIWDGNTTRDFLDARGLTDLPTGDMGAGYGFQWRHFGATYGTCHDDYTGHGVDQLNEVVRLIKEDPHSRRICMTGWNPAALGRMALPPCHSCFVQFYVDQGHLSCHMYQRSVDCFLGLAANIPSYALLTNILATKCGLLPKELIISTGDTHVYSNHVEQVTLQLSRPPLPPPIVRVSPVVKDKDWAELNEADFELIGYMHHPSIRAHMSV</sequence>
<comment type="catalytic activity">
    <reaction evidence="13">
        <text>dUMP + (6R)-5,10-methylene-5,6,7,8-tetrahydrofolate = 7,8-dihydrofolate + dTMP</text>
        <dbReference type="Rhea" id="RHEA:12104"/>
        <dbReference type="ChEBI" id="CHEBI:15636"/>
        <dbReference type="ChEBI" id="CHEBI:57451"/>
        <dbReference type="ChEBI" id="CHEBI:63528"/>
        <dbReference type="ChEBI" id="CHEBI:246422"/>
        <dbReference type="EC" id="2.1.1.45"/>
    </reaction>
    <physiologicalReaction direction="left-to-right" evidence="13">
        <dbReference type="Rhea" id="RHEA:12105"/>
    </physiologicalReaction>
</comment>
<dbReference type="InterPro" id="IPR023451">
    <property type="entry name" value="Thymidate_synth/dCMP_Mease_dom"/>
</dbReference>
<evidence type="ECO:0000256" key="7">
    <source>
        <dbReference type="ARBA" id="ARBA00022603"/>
    </source>
</evidence>
<evidence type="ECO:0000256" key="13">
    <source>
        <dbReference type="ARBA" id="ARBA00050752"/>
    </source>
</evidence>
<feature type="domain" description="DHFR" evidence="15">
    <location>
        <begin position="905"/>
        <end position="1076"/>
    </location>
</feature>
<dbReference type="PROSITE" id="PS00075">
    <property type="entry name" value="DHFR_1"/>
    <property type="match status" value="3"/>
</dbReference>
<dbReference type="GO" id="GO:0046654">
    <property type="term" value="P:tetrahydrofolate biosynthetic process"/>
    <property type="evidence" value="ECO:0007669"/>
    <property type="project" value="UniProtKB-UniPathway"/>
</dbReference>
<evidence type="ECO:0000256" key="9">
    <source>
        <dbReference type="ARBA" id="ARBA00022727"/>
    </source>
</evidence>
<dbReference type="CDD" id="cd00351">
    <property type="entry name" value="TS_Pyrimidine_HMase"/>
    <property type="match status" value="3"/>
</dbReference>
<dbReference type="EMBL" id="PGGS01000053">
    <property type="protein sequence ID" value="PNH10517.1"/>
    <property type="molecule type" value="Genomic_DNA"/>
</dbReference>
<evidence type="ECO:0000256" key="5">
    <source>
        <dbReference type="ARBA" id="ARBA00015931"/>
    </source>
</evidence>
<dbReference type="SUPFAM" id="SSF53597">
    <property type="entry name" value="Dihydrofolate reductase-like"/>
    <property type="match status" value="3"/>
</dbReference>
<dbReference type="GO" id="GO:0004799">
    <property type="term" value="F:thymidylate synthase activity"/>
    <property type="evidence" value="ECO:0007669"/>
    <property type="project" value="UniProtKB-EC"/>
</dbReference>
<dbReference type="HAMAP" id="MF_00008">
    <property type="entry name" value="Thymidy_synth_bact"/>
    <property type="match status" value="2"/>
</dbReference>
<dbReference type="Gene3D" id="3.30.572.10">
    <property type="entry name" value="Thymidylate synthase/dCMP hydroxymethylase domain"/>
    <property type="match status" value="4"/>
</dbReference>
<dbReference type="InterPro" id="IPR017925">
    <property type="entry name" value="DHFR_CS"/>
</dbReference>
<comment type="similarity">
    <text evidence="2">Belongs to the thymidylate synthase family.</text>
</comment>
<dbReference type="InterPro" id="IPR024072">
    <property type="entry name" value="DHFR-like_dom_sf"/>
</dbReference>
<dbReference type="Pfam" id="PF00186">
    <property type="entry name" value="DHFR_1"/>
    <property type="match status" value="3"/>
</dbReference>
<dbReference type="PANTHER" id="PTHR11548:SF2">
    <property type="entry name" value="THYMIDYLATE SYNTHASE"/>
    <property type="match status" value="1"/>
</dbReference>
<gene>
    <name evidence="16" type="ORF">TSOC_002744</name>
</gene>
<dbReference type="FunFam" id="3.30.572.10:FF:000007">
    <property type="entry name" value="thymidylate synthase isoform X2"/>
    <property type="match status" value="1"/>
</dbReference>
<dbReference type="Proteomes" id="UP000236333">
    <property type="component" value="Unassembled WGS sequence"/>
</dbReference>
<dbReference type="PROSITE" id="PS51330">
    <property type="entry name" value="DHFR_2"/>
    <property type="match status" value="3"/>
</dbReference>
<reference evidence="16 17" key="1">
    <citation type="journal article" date="2017" name="Mol. Biol. Evol.">
        <title>The 4-celled Tetrabaena socialis nuclear genome reveals the essential components for genetic control of cell number at the origin of multicellularity in the volvocine lineage.</title>
        <authorList>
            <person name="Featherston J."/>
            <person name="Arakaki Y."/>
            <person name="Hanschen E.R."/>
            <person name="Ferris P.J."/>
            <person name="Michod R.E."/>
            <person name="Olson B.J.S.C."/>
            <person name="Nozaki H."/>
            <person name="Durand P.M."/>
        </authorList>
    </citation>
    <scope>NUCLEOTIDE SEQUENCE [LARGE SCALE GENOMIC DNA]</scope>
    <source>
        <strain evidence="16 17">NIES-571</strain>
    </source>
</reference>
<dbReference type="Gene3D" id="3.40.430.10">
    <property type="entry name" value="Dihydrofolate Reductase, subunit A"/>
    <property type="match status" value="3"/>
</dbReference>
<dbReference type="InterPro" id="IPR036926">
    <property type="entry name" value="Thymidate_synth/dCMP_Mease_sf"/>
</dbReference>
<dbReference type="GO" id="GO:0004146">
    <property type="term" value="F:dihydrofolate reductase activity"/>
    <property type="evidence" value="ECO:0007669"/>
    <property type="project" value="UniProtKB-EC"/>
</dbReference>
<keyword evidence="9" id="KW-0545">Nucleotide biosynthesis</keyword>
<dbReference type="NCBIfam" id="TIGR03284">
    <property type="entry name" value="thym_sym"/>
    <property type="match status" value="3"/>
</dbReference>
<feature type="domain" description="DHFR" evidence="15">
    <location>
        <begin position="437"/>
        <end position="608"/>
    </location>
</feature>
<evidence type="ECO:0000256" key="14">
    <source>
        <dbReference type="ARBA" id="ARBA00056634"/>
    </source>
</evidence>
<dbReference type="GO" id="GO:0005829">
    <property type="term" value="C:cytosol"/>
    <property type="evidence" value="ECO:0007669"/>
    <property type="project" value="TreeGrafter"/>
</dbReference>
<dbReference type="GO" id="GO:0005739">
    <property type="term" value="C:mitochondrion"/>
    <property type="evidence" value="ECO:0007669"/>
    <property type="project" value="TreeGrafter"/>
</dbReference>
<evidence type="ECO:0000256" key="11">
    <source>
        <dbReference type="ARBA" id="ARBA00023002"/>
    </source>
</evidence>
<keyword evidence="7" id="KW-0489">Methyltransferase</keyword>
<dbReference type="InterPro" id="IPR001796">
    <property type="entry name" value="DHFR_dom"/>
</dbReference>
<dbReference type="Pfam" id="PF00303">
    <property type="entry name" value="Thymidylat_synt"/>
    <property type="match status" value="3"/>
</dbReference>
<evidence type="ECO:0000256" key="12">
    <source>
        <dbReference type="ARBA" id="ARBA00024992"/>
    </source>
</evidence>
<dbReference type="UniPathway" id="UPA00077">
    <property type="reaction ID" value="UER00158"/>
</dbReference>
<comment type="function">
    <text evidence="14">Catalyzes the reductive methylation of 2'-deoxyuridine 5'-monophosphate (dUMP) to thymidine 5'-monophosphate (dTMP), using the cosubstrate, 5,10- methylenetetrahydrofolate (CH2H4folate) as a 1-carbon donor and reductant and contributes to the de novo mitochondrial thymidylate biosynthesis pathway.</text>
</comment>
<dbReference type="CDD" id="cd00209">
    <property type="entry name" value="DHFR"/>
    <property type="match status" value="3"/>
</dbReference>
<protein>
    <recommendedName>
        <fullName evidence="5">Thymidylate synthase</fullName>
        <ecNumber evidence="4">1.5.1.3</ecNumber>
        <ecNumber evidence="3">2.1.1.45</ecNumber>
    </recommendedName>
</protein>
<keyword evidence="17" id="KW-1185">Reference proteome</keyword>
<comment type="pathway">
    <text evidence="1">Pyrimidine metabolism; dTTP biosynthesis.</text>
</comment>